<dbReference type="EMBL" id="FLUX01000014">
    <property type="protein sequence ID" value="SBW24312.1"/>
    <property type="molecule type" value="Genomic_DNA"/>
</dbReference>
<evidence type="ECO:0000313" key="2">
    <source>
        <dbReference type="Proteomes" id="UP000195338"/>
    </source>
</evidence>
<protein>
    <submittedName>
        <fullName evidence="1">Uncharacterized protein</fullName>
    </submittedName>
</protein>
<reference evidence="1 2" key="1">
    <citation type="submission" date="2016-04" db="EMBL/GenBank/DDBJ databases">
        <authorList>
            <person name="Mornico D."/>
        </authorList>
    </citation>
    <scope>NUCLEOTIDE SEQUENCE [LARGE SCALE GENOMIC DNA]</scope>
    <source>
        <strain evidence="1 2">A121</strain>
    </source>
</reference>
<evidence type="ECO:0000313" key="1">
    <source>
        <dbReference type="EMBL" id="SBW24312.1"/>
    </source>
</evidence>
<sequence length="50" mass="5411">MLFVPDAIIVVPDDPLPSKVAPPSMRYNVEPSVETSCVLVEEALTFEPAP</sequence>
<gene>
    <name evidence="1" type="ORF">BN4901_1654</name>
</gene>
<keyword evidence="2" id="KW-1185">Reference proteome</keyword>
<comment type="caution">
    <text evidence="1">The sequence shown here is derived from an EMBL/GenBank/DDBJ whole genome shotgun (WGS) entry which is preliminary data.</text>
</comment>
<name>A0ABY0JMH3_9ENTR</name>
<dbReference type="Proteomes" id="UP000195338">
    <property type="component" value="Unassembled WGS sequence"/>
</dbReference>
<organism evidence="1 2">
    <name type="scientific">Citrobacter europaeus</name>
    <dbReference type="NCBI Taxonomy" id="1914243"/>
    <lineage>
        <taxon>Bacteria</taxon>
        <taxon>Pseudomonadati</taxon>
        <taxon>Pseudomonadota</taxon>
        <taxon>Gammaproteobacteria</taxon>
        <taxon>Enterobacterales</taxon>
        <taxon>Enterobacteriaceae</taxon>
        <taxon>Citrobacter</taxon>
    </lineage>
</organism>
<proteinExistence type="predicted"/>
<accession>A0ABY0JMH3</accession>